<dbReference type="GO" id="GO:0055088">
    <property type="term" value="P:lipid homeostasis"/>
    <property type="evidence" value="ECO:0007669"/>
    <property type="project" value="TreeGrafter"/>
</dbReference>
<feature type="compositionally biased region" description="Polar residues" evidence="2">
    <location>
        <begin position="961"/>
        <end position="972"/>
    </location>
</feature>
<keyword evidence="4" id="KW-1185">Reference proteome</keyword>
<organism evidence="3 4">
    <name type="scientific">Anopheles albimanus</name>
    <name type="common">New world malaria mosquito</name>
    <dbReference type="NCBI Taxonomy" id="7167"/>
    <lineage>
        <taxon>Eukaryota</taxon>
        <taxon>Metazoa</taxon>
        <taxon>Ecdysozoa</taxon>
        <taxon>Arthropoda</taxon>
        <taxon>Hexapoda</taxon>
        <taxon>Insecta</taxon>
        <taxon>Pterygota</taxon>
        <taxon>Neoptera</taxon>
        <taxon>Endopterygota</taxon>
        <taxon>Diptera</taxon>
        <taxon>Nematocera</taxon>
        <taxon>Culicoidea</taxon>
        <taxon>Culicidae</taxon>
        <taxon>Anophelinae</taxon>
        <taxon>Anopheles</taxon>
    </lineage>
</organism>
<dbReference type="STRING" id="7167.A0A182FU32"/>
<dbReference type="PROSITE" id="PS50011">
    <property type="entry name" value="PROTEIN_KINASE_DOM"/>
    <property type="match status" value="1"/>
</dbReference>
<dbReference type="InterPro" id="IPR045307">
    <property type="entry name" value="ADCK1_dom"/>
</dbReference>
<reference evidence="3" key="2">
    <citation type="submission" date="2022-08" db="UniProtKB">
        <authorList>
            <consortium name="EnsemblMetazoa"/>
        </authorList>
    </citation>
    <scope>IDENTIFICATION</scope>
    <source>
        <strain evidence="3">STECLA/ALBI9_A</strain>
    </source>
</reference>
<protein>
    <submittedName>
        <fullName evidence="3">Uncharacterized protein</fullName>
    </submittedName>
</protein>
<feature type="region of interest" description="Disordered" evidence="2">
    <location>
        <begin position="819"/>
        <end position="1016"/>
    </location>
</feature>
<accession>A0A182FU32</accession>
<dbReference type="CDD" id="cd13969">
    <property type="entry name" value="ADCK1-like"/>
    <property type="match status" value="1"/>
</dbReference>
<feature type="compositionally biased region" description="Low complexity" evidence="2">
    <location>
        <begin position="1135"/>
        <end position="1155"/>
    </location>
</feature>
<dbReference type="AlphaFoldDB" id="A0A182FU32"/>
<evidence type="ECO:0000313" key="4">
    <source>
        <dbReference type="Proteomes" id="UP000069272"/>
    </source>
</evidence>
<feature type="compositionally biased region" description="Basic residues" evidence="2">
    <location>
        <begin position="730"/>
        <end position="739"/>
    </location>
</feature>
<evidence type="ECO:0000256" key="1">
    <source>
        <dbReference type="ARBA" id="ARBA00009670"/>
    </source>
</evidence>
<feature type="region of interest" description="Disordered" evidence="2">
    <location>
        <begin position="1119"/>
        <end position="1155"/>
    </location>
</feature>
<dbReference type="InterPro" id="IPR004147">
    <property type="entry name" value="ABC1_dom"/>
</dbReference>
<dbReference type="InterPro" id="IPR000719">
    <property type="entry name" value="Prot_kinase_dom"/>
</dbReference>
<dbReference type="GO" id="GO:0004672">
    <property type="term" value="F:protein kinase activity"/>
    <property type="evidence" value="ECO:0007669"/>
    <property type="project" value="InterPro"/>
</dbReference>
<dbReference type="VEuPathDB" id="VectorBase:AALB20_030660"/>
<dbReference type="VEuPathDB" id="VectorBase:AALB20_029049"/>
<dbReference type="Gene3D" id="1.10.510.10">
    <property type="entry name" value="Transferase(Phosphotransferase) domain 1"/>
    <property type="match status" value="1"/>
</dbReference>
<feature type="compositionally biased region" description="Polar residues" evidence="2">
    <location>
        <begin position="908"/>
        <end position="923"/>
    </location>
</feature>
<dbReference type="SUPFAM" id="SSF56112">
    <property type="entry name" value="Protein kinase-like (PK-like)"/>
    <property type="match status" value="1"/>
</dbReference>
<dbReference type="InterPro" id="IPR018488">
    <property type="entry name" value="cNMP-bd_CS"/>
</dbReference>
<dbReference type="PROSITE" id="PS00888">
    <property type="entry name" value="CNMP_BINDING_1"/>
    <property type="match status" value="1"/>
</dbReference>
<evidence type="ECO:0000313" key="3">
    <source>
        <dbReference type="EnsemblMetazoa" id="AALB010066-PA"/>
    </source>
</evidence>
<feature type="compositionally biased region" description="Basic and acidic residues" evidence="2">
    <location>
        <begin position="852"/>
        <end position="866"/>
    </location>
</feature>
<reference evidence="3 4" key="1">
    <citation type="journal article" date="2017" name="G3 (Bethesda)">
        <title>The Physical Genome Mapping of Anopheles albimanus Corrected Scaffold Misassemblies and Identified Interarm Rearrangements in Genus Anopheles.</title>
        <authorList>
            <person name="Artemov G.N."/>
            <person name="Peery A.N."/>
            <person name="Jiang X."/>
            <person name="Tu Z."/>
            <person name="Stegniy V.N."/>
            <person name="Sharakhova M.V."/>
            <person name="Sharakhov I.V."/>
        </authorList>
    </citation>
    <scope>NUCLEOTIDE SEQUENCE [LARGE SCALE GENOMIC DNA]</scope>
    <source>
        <strain evidence="3 4">ALBI9_A</strain>
    </source>
</reference>
<comment type="similarity">
    <text evidence="1">Belongs to the protein kinase superfamily. ADCK protein kinase family.</text>
</comment>
<dbReference type="PANTHER" id="PTHR43173">
    <property type="entry name" value="ABC1 FAMILY PROTEIN"/>
    <property type="match status" value="1"/>
</dbReference>
<sequence>MSFRRALKYGIAGSAVLGTGLSLHANDYDINSVGIVRLARAGATVFDIARTYQANLYSRQWPDKKAAEYVQLKSETHRLAAERLLELCRTNRGVYIKVGQHIGALEYLLPPEYVNTMKVLHSNAPQNPVEDLYRVIRQDLRIEPDELFESFDPTPLGTASLAQVHRATLRDGREVAVKVQHPYVKGNSTVDIKTMEVLVKLVAWTFPDFKFQWLVDESKRNLPVELDFAHEGRNAEKVREMFRHYRWLKIPGVIWEYTTPRVLMMEYTKGGQVNDLEYIQRERLDPYDIANKIGQLYSNMIFLKGFVHSDPHPGNILVRRGEAGTEIVLLDHGLYAELTEKFRYNYSQLWLSILRVDQLGMKRYAQALGVEGSMWGLFACMVTGRPWNSVIHGVDKVKQDDAEKEMIQNEGKLVLPHISDVLEKVDRQMLLVLKTNDLIRGIETTLRTQNRMTAFWVMSKCCVKSIGSQEYLVAPSTWSKLAICLREQWSILKLNLYYLYRGIVSLHLLSTLKMMCVTGEMQINKTEQATTTTELSKRIQVGSSGVPTAQAGPLPAVNPAKSDSLSAQEQQQWNIMNLFSISEATQSSLVYCQRALRDFVKLHQVVAYQIDKLPPKKVFQAKQYLIDLEDEIRSIGKEQEGMVAKLTEKLREFQRFILVSRGIDIPNELADGYVSHTFQRYYETCGVPVQPPPGLSLRRNVAEIAEHYSIEAILNLYDEECIERTPQSRSLKKRRRKRGPQPLLVASSRTLLKPPACGESKSEEAGAPSSTVAARLEAKEGRAFANIGKPPMKAQEDTEEPYPVDVTIKVEPVVLIEEEQQPQWPLPGKAWRPGFRGRPPKAAKEGSQPNHAARDREMKSSVKEEPQDIEEEEEQQQREQESWTPSNDSSNDAPPPPTTAAYRRGRSNLLQALNKTRQVNSTGAKALDLPSTTSVQSGSVTSAVPPPPKGRKRSRARSSALPTGTGNKLVKQSSTGTVTSSGSSPNSRCSTPSSGDSSEPRSSIGEFPAIGSEPPVPTPLSIFELGQPPYLRFFGLVTHEEARALKESKAVRKRRSCNSTERKDFHYGRIDYYEQQLYQQAASVAAAAAAAAAGGPGRRRVGCPQRPILYSPQAVARKRKPVAAAAPPPPPPAPASSSNGNTSGSSSASSPEGTTLETMLTELGEKCCFVCNGKGSVAELSSCTNCCNIYHIECHEGANELKEELCPVCLTD</sequence>
<feature type="region of interest" description="Disordered" evidence="2">
    <location>
        <begin position="725"/>
        <end position="773"/>
    </location>
</feature>
<dbReference type="VEuPathDB" id="VectorBase:AALB010066"/>
<dbReference type="PANTHER" id="PTHR43173:SF19">
    <property type="entry name" value="AARF DOMAIN-CONTAINING PROTEIN KINASE 1"/>
    <property type="match status" value="1"/>
</dbReference>
<dbReference type="EnsemblMetazoa" id="AALB010066-RA">
    <property type="protein sequence ID" value="AALB010066-PA"/>
    <property type="gene ID" value="AALB010066"/>
</dbReference>
<dbReference type="Pfam" id="PF03109">
    <property type="entry name" value="ABC1"/>
    <property type="match status" value="1"/>
</dbReference>
<dbReference type="GO" id="GO:0005524">
    <property type="term" value="F:ATP binding"/>
    <property type="evidence" value="ECO:0007669"/>
    <property type="project" value="InterPro"/>
</dbReference>
<dbReference type="CDD" id="cd15489">
    <property type="entry name" value="PHD_SF"/>
    <property type="match status" value="1"/>
</dbReference>
<feature type="region of interest" description="Disordered" evidence="2">
    <location>
        <begin position="783"/>
        <end position="802"/>
    </location>
</feature>
<proteinExistence type="inferred from homology"/>
<feature type="compositionally biased region" description="Low complexity" evidence="2">
    <location>
        <begin position="973"/>
        <end position="1003"/>
    </location>
</feature>
<evidence type="ECO:0000256" key="2">
    <source>
        <dbReference type="SAM" id="MobiDB-lite"/>
    </source>
</evidence>
<dbReference type="InterPro" id="IPR051130">
    <property type="entry name" value="Mito_struct-func_regulator"/>
</dbReference>
<dbReference type="GO" id="GO:0005743">
    <property type="term" value="C:mitochondrial inner membrane"/>
    <property type="evidence" value="ECO:0007669"/>
    <property type="project" value="TreeGrafter"/>
</dbReference>
<name>A0A182FU32_ANOAL</name>
<dbReference type="Proteomes" id="UP000069272">
    <property type="component" value="Chromosome 3R"/>
</dbReference>
<dbReference type="InterPro" id="IPR011009">
    <property type="entry name" value="Kinase-like_dom_sf"/>
</dbReference>
<feature type="compositionally biased region" description="Low complexity" evidence="2">
    <location>
        <begin position="931"/>
        <end position="943"/>
    </location>
</feature>
<dbReference type="GO" id="GO:0007005">
    <property type="term" value="P:mitochondrion organization"/>
    <property type="evidence" value="ECO:0007669"/>
    <property type="project" value="TreeGrafter"/>
</dbReference>